<dbReference type="PANTHER" id="PTHR43316:SF3">
    <property type="entry name" value="HALOACID DEHALOGENASE, TYPE II (AFU_ORTHOLOGUE AFUA_2G07750)-RELATED"/>
    <property type="match status" value="1"/>
</dbReference>
<dbReference type="Proteomes" id="UP001225596">
    <property type="component" value="Unassembled WGS sequence"/>
</dbReference>
<keyword evidence="1 2" id="KW-0378">Hydrolase</keyword>
<name>A0ABU1BWK5_9BURK</name>
<dbReference type="InterPro" id="IPR036412">
    <property type="entry name" value="HAD-like_sf"/>
</dbReference>
<dbReference type="GO" id="GO:0016787">
    <property type="term" value="F:hydrolase activity"/>
    <property type="evidence" value="ECO:0007669"/>
    <property type="project" value="UniProtKB-KW"/>
</dbReference>
<gene>
    <name evidence="2" type="ORF">Q8A64_18820</name>
</gene>
<evidence type="ECO:0000313" key="2">
    <source>
        <dbReference type="EMBL" id="MDQ9172459.1"/>
    </source>
</evidence>
<dbReference type="RefSeq" id="WP_338438525.1">
    <property type="nucleotide sequence ID" value="NZ_JAUYVH010000028.1"/>
</dbReference>
<dbReference type="SFLD" id="SFLDS00003">
    <property type="entry name" value="Haloacid_Dehalogenase"/>
    <property type="match status" value="1"/>
</dbReference>
<dbReference type="InterPro" id="IPR023214">
    <property type="entry name" value="HAD_sf"/>
</dbReference>
<sequence>MNSPEGNGRITAVVFDVYGTLVEIRDRRRPYARLLQWLAESGRVPRQSDARRLMSTACDLAGTARLFGVELSATALASLENDLAAELASVALYPDVIETLTVLRQAGIRLGVCSNLAAPYATPVLELLPFTLEAYAWSFELGTVKPDPAIYRAVCQQLDCVPHETLFVGDTLAADYEGPRAIGMPSLHLARKGPSQAEHSIATLAEVPMIVRHGKLIS</sequence>
<dbReference type="Gene3D" id="3.40.50.1000">
    <property type="entry name" value="HAD superfamily/HAD-like"/>
    <property type="match status" value="1"/>
</dbReference>
<dbReference type="EC" id="3.1.3.-" evidence="2"/>
<dbReference type="EMBL" id="JAUYVH010000028">
    <property type="protein sequence ID" value="MDQ9172459.1"/>
    <property type="molecule type" value="Genomic_DNA"/>
</dbReference>
<dbReference type="SFLD" id="SFLDG01129">
    <property type="entry name" value="C1.5:_HAD__Beta-PGM__Phosphata"/>
    <property type="match status" value="1"/>
</dbReference>
<evidence type="ECO:0000256" key="1">
    <source>
        <dbReference type="ARBA" id="ARBA00022801"/>
    </source>
</evidence>
<dbReference type="Pfam" id="PF00702">
    <property type="entry name" value="Hydrolase"/>
    <property type="match status" value="1"/>
</dbReference>
<dbReference type="NCBIfam" id="TIGR01509">
    <property type="entry name" value="HAD-SF-IA-v3"/>
    <property type="match status" value="1"/>
</dbReference>
<evidence type="ECO:0000313" key="3">
    <source>
        <dbReference type="Proteomes" id="UP001225596"/>
    </source>
</evidence>
<organism evidence="2 3">
    <name type="scientific">Keguizhuia sedimenti</name>
    <dbReference type="NCBI Taxonomy" id="3064264"/>
    <lineage>
        <taxon>Bacteria</taxon>
        <taxon>Pseudomonadati</taxon>
        <taxon>Pseudomonadota</taxon>
        <taxon>Betaproteobacteria</taxon>
        <taxon>Burkholderiales</taxon>
        <taxon>Oxalobacteraceae</taxon>
        <taxon>Keguizhuia</taxon>
    </lineage>
</organism>
<protein>
    <submittedName>
        <fullName evidence="2">HAD family hydrolase</fullName>
        <ecNumber evidence="2">3.1.3.-</ecNumber>
    </submittedName>
</protein>
<reference evidence="2 3" key="1">
    <citation type="submission" date="2023-08" db="EMBL/GenBank/DDBJ databases">
        <title>Oxalobacteraceae gen .nov., isolated from river sludge outside the plant.</title>
        <authorList>
            <person name="Zhao S.Y."/>
        </authorList>
    </citation>
    <scope>NUCLEOTIDE SEQUENCE [LARGE SCALE GENOMIC DNA]</scope>
    <source>
        <strain evidence="2 3">R-40</strain>
    </source>
</reference>
<dbReference type="SUPFAM" id="SSF56784">
    <property type="entry name" value="HAD-like"/>
    <property type="match status" value="1"/>
</dbReference>
<dbReference type="InterPro" id="IPR006439">
    <property type="entry name" value="HAD-SF_hydro_IA"/>
</dbReference>
<dbReference type="NCBIfam" id="TIGR01549">
    <property type="entry name" value="HAD-SF-IA-v1"/>
    <property type="match status" value="1"/>
</dbReference>
<proteinExistence type="predicted"/>
<comment type="caution">
    <text evidence="2">The sequence shown here is derived from an EMBL/GenBank/DDBJ whole genome shotgun (WGS) entry which is preliminary data.</text>
</comment>
<accession>A0ABU1BWK5</accession>
<dbReference type="InterPro" id="IPR051540">
    <property type="entry name" value="S-2-haloacid_dehalogenase"/>
</dbReference>
<keyword evidence="3" id="KW-1185">Reference proteome</keyword>
<dbReference type="PANTHER" id="PTHR43316">
    <property type="entry name" value="HYDROLASE, HALOACID DELAHOGENASE-RELATED"/>
    <property type="match status" value="1"/>
</dbReference>